<protein>
    <submittedName>
        <fullName evidence="1">Uncharacterized protein</fullName>
    </submittedName>
</protein>
<keyword evidence="2" id="KW-1185">Reference proteome</keyword>
<proteinExistence type="predicted"/>
<comment type="caution">
    <text evidence="1">The sequence shown here is derived from an EMBL/GenBank/DDBJ whole genome shotgun (WGS) entry which is preliminary data.</text>
</comment>
<dbReference type="AlphaFoldDB" id="A0A0V1BMK0"/>
<evidence type="ECO:0000313" key="1">
    <source>
        <dbReference type="EMBL" id="KRY38329.1"/>
    </source>
</evidence>
<organism evidence="1 2">
    <name type="scientific">Trichinella spiralis</name>
    <name type="common">Trichina worm</name>
    <dbReference type="NCBI Taxonomy" id="6334"/>
    <lineage>
        <taxon>Eukaryota</taxon>
        <taxon>Metazoa</taxon>
        <taxon>Ecdysozoa</taxon>
        <taxon>Nematoda</taxon>
        <taxon>Enoplea</taxon>
        <taxon>Dorylaimia</taxon>
        <taxon>Trichinellida</taxon>
        <taxon>Trichinellidae</taxon>
        <taxon>Trichinella</taxon>
    </lineage>
</organism>
<reference evidence="1 2" key="1">
    <citation type="submission" date="2015-01" db="EMBL/GenBank/DDBJ databases">
        <title>Evolution of Trichinella species and genotypes.</title>
        <authorList>
            <person name="Korhonen P.K."/>
            <person name="Edoardo P."/>
            <person name="Giuseppe L.R."/>
            <person name="Gasser R.B."/>
        </authorList>
    </citation>
    <scope>NUCLEOTIDE SEQUENCE [LARGE SCALE GENOMIC DNA]</scope>
    <source>
        <strain evidence="1">ISS3</strain>
    </source>
</reference>
<dbReference type="Proteomes" id="UP000054776">
    <property type="component" value="Unassembled WGS sequence"/>
</dbReference>
<dbReference type="InParanoid" id="A0A0V1BMK0"/>
<gene>
    <name evidence="1" type="ORF">T01_5224</name>
</gene>
<sequence>MRLVVGEDCLFVCFFVRSFVRFGLQYTTTTPGCEKRACSCDDEFVVVLLPIDKNERKDRERLINDELTVPFVMCSKDPRELLSLFYLYC</sequence>
<accession>A0A0V1BMK0</accession>
<name>A0A0V1BMK0_TRISP</name>
<dbReference type="EMBL" id="JYDH01000026">
    <property type="protein sequence ID" value="KRY38329.1"/>
    <property type="molecule type" value="Genomic_DNA"/>
</dbReference>
<evidence type="ECO:0000313" key="2">
    <source>
        <dbReference type="Proteomes" id="UP000054776"/>
    </source>
</evidence>